<proteinExistence type="predicted"/>
<comment type="caution">
    <text evidence="2">The sequence shown here is derived from an EMBL/GenBank/DDBJ whole genome shotgun (WGS) entry which is preliminary data.</text>
</comment>
<protein>
    <submittedName>
        <fullName evidence="2">Uncharacterized protein</fullName>
    </submittedName>
</protein>
<keyword evidence="1" id="KW-1133">Transmembrane helix</keyword>
<name>A0A9X7BIG0_BACTU</name>
<dbReference type="EMBL" id="NVDU01000118">
    <property type="protein sequence ID" value="PFV24062.1"/>
    <property type="molecule type" value="Genomic_DNA"/>
</dbReference>
<feature type="transmembrane region" description="Helical" evidence="1">
    <location>
        <begin position="21"/>
        <end position="42"/>
    </location>
</feature>
<gene>
    <name evidence="2" type="ORF">COK99_31045</name>
</gene>
<dbReference type="AlphaFoldDB" id="A0A9X7BIG0"/>
<keyword evidence="1" id="KW-0812">Transmembrane</keyword>
<sequence>MFSITKSITKPKVDFLFYKEIGFFVCILRYKSFLIFSGMSFLKSMQQSLYSKSILSGYNQKMYITI</sequence>
<keyword evidence="1" id="KW-0472">Membrane</keyword>
<accession>A0A9X7BIG0</accession>
<evidence type="ECO:0000256" key="1">
    <source>
        <dbReference type="SAM" id="Phobius"/>
    </source>
</evidence>
<dbReference type="Proteomes" id="UP000223366">
    <property type="component" value="Unassembled WGS sequence"/>
</dbReference>
<reference evidence="2 3" key="1">
    <citation type="submission" date="2017-09" db="EMBL/GenBank/DDBJ databases">
        <title>Large-scale bioinformatics analysis of Bacillus genomes uncovers conserved roles of natural products in bacterial physiology.</title>
        <authorList>
            <consortium name="Agbiome Team Llc"/>
            <person name="Bleich R.M."/>
            <person name="Grubbs K.J."/>
            <person name="Santa Maria K.C."/>
            <person name="Allen S.E."/>
            <person name="Farag S."/>
            <person name="Shank E.A."/>
            <person name="Bowers A."/>
        </authorList>
    </citation>
    <scope>NUCLEOTIDE SEQUENCE [LARGE SCALE GENOMIC DNA]</scope>
    <source>
        <strain evidence="2 3">AFS060060</strain>
    </source>
</reference>
<organism evidence="2 3">
    <name type="scientific">Bacillus thuringiensis</name>
    <dbReference type="NCBI Taxonomy" id="1428"/>
    <lineage>
        <taxon>Bacteria</taxon>
        <taxon>Bacillati</taxon>
        <taxon>Bacillota</taxon>
        <taxon>Bacilli</taxon>
        <taxon>Bacillales</taxon>
        <taxon>Bacillaceae</taxon>
        <taxon>Bacillus</taxon>
        <taxon>Bacillus cereus group</taxon>
    </lineage>
</organism>
<evidence type="ECO:0000313" key="2">
    <source>
        <dbReference type="EMBL" id="PFV24062.1"/>
    </source>
</evidence>
<evidence type="ECO:0000313" key="3">
    <source>
        <dbReference type="Proteomes" id="UP000223366"/>
    </source>
</evidence>